<dbReference type="EMBL" id="JACGWK010000004">
    <property type="protein sequence ID" value="KAL0358556.1"/>
    <property type="molecule type" value="Genomic_DNA"/>
</dbReference>
<reference evidence="1" key="2">
    <citation type="journal article" date="2024" name="Plant">
        <title>Genomic evolution and insights into agronomic trait innovations of Sesamum species.</title>
        <authorList>
            <person name="Miao H."/>
            <person name="Wang L."/>
            <person name="Qu L."/>
            <person name="Liu H."/>
            <person name="Sun Y."/>
            <person name="Le M."/>
            <person name="Wang Q."/>
            <person name="Wei S."/>
            <person name="Zheng Y."/>
            <person name="Lin W."/>
            <person name="Duan Y."/>
            <person name="Cao H."/>
            <person name="Xiong S."/>
            <person name="Wang X."/>
            <person name="Wei L."/>
            <person name="Li C."/>
            <person name="Ma Q."/>
            <person name="Ju M."/>
            <person name="Zhao R."/>
            <person name="Li G."/>
            <person name="Mu C."/>
            <person name="Tian Q."/>
            <person name="Mei H."/>
            <person name="Zhang T."/>
            <person name="Gao T."/>
            <person name="Zhang H."/>
        </authorList>
    </citation>
    <scope>NUCLEOTIDE SEQUENCE</scope>
    <source>
        <strain evidence="1">G01</strain>
    </source>
</reference>
<sequence>MKKDPATLMLYSVMKKLKGLGYLLKIYALGDGRARTLWQEIGGQVSMLTPERYGYIDWSIFDGIILDSLEAKDAISSLMQEPFCSVPLIWIIQEDTLANRLPMYENMGWDRLISNWKNAFSRADVVVFQEFSFPMLYSMLDTGNFFVIPGSPVDVWAAESYSKTHSRSQLRKENGFDDDDLLVLVVGSSFFYDELAWDYAVAMHDLEPLLLKYAGSNDVGFISKFIFLCGNSSKR</sequence>
<proteinExistence type="predicted"/>
<dbReference type="PANTHER" id="PTHR46635:SF2">
    <property type="entry name" value="GLYCOSYL TRANSFERASE FAMILY 1 DOMAIN-CONTAINING PROTEIN"/>
    <property type="match status" value="1"/>
</dbReference>
<evidence type="ECO:0000313" key="1">
    <source>
        <dbReference type="EMBL" id="KAL0358556.1"/>
    </source>
</evidence>
<protein>
    <submittedName>
        <fullName evidence="1">Uncharacterized protein</fullName>
    </submittedName>
</protein>
<dbReference type="AlphaFoldDB" id="A0AAW2PUK2"/>
<dbReference type="PANTHER" id="PTHR46635">
    <property type="entry name" value="GLYCOSYL TRANSFERASE FAMILY 1 PROTEIN"/>
    <property type="match status" value="1"/>
</dbReference>
<organism evidence="1">
    <name type="scientific">Sesamum angustifolium</name>
    <dbReference type="NCBI Taxonomy" id="2727405"/>
    <lineage>
        <taxon>Eukaryota</taxon>
        <taxon>Viridiplantae</taxon>
        <taxon>Streptophyta</taxon>
        <taxon>Embryophyta</taxon>
        <taxon>Tracheophyta</taxon>
        <taxon>Spermatophyta</taxon>
        <taxon>Magnoliopsida</taxon>
        <taxon>eudicotyledons</taxon>
        <taxon>Gunneridae</taxon>
        <taxon>Pentapetalae</taxon>
        <taxon>asterids</taxon>
        <taxon>lamiids</taxon>
        <taxon>Lamiales</taxon>
        <taxon>Pedaliaceae</taxon>
        <taxon>Sesamum</taxon>
    </lineage>
</organism>
<gene>
    <name evidence="1" type="ORF">Sangu_0705000</name>
</gene>
<reference evidence="1" key="1">
    <citation type="submission" date="2020-06" db="EMBL/GenBank/DDBJ databases">
        <authorList>
            <person name="Li T."/>
            <person name="Hu X."/>
            <person name="Zhang T."/>
            <person name="Song X."/>
            <person name="Zhang H."/>
            <person name="Dai N."/>
            <person name="Sheng W."/>
            <person name="Hou X."/>
            <person name="Wei L."/>
        </authorList>
    </citation>
    <scope>NUCLEOTIDE SEQUENCE</scope>
    <source>
        <strain evidence="1">G01</strain>
        <tissue evidence="1">Leaf</tissue>
    </source>
</reference>
<comment type="caution">
    <text evidence="1">The sequence shown here is derived from an EMBL/GenBank/DDBJ whole genome shotgun (WGS) entry which is preliminary data.</text>
</comment>
<name>A0AAW2PUK2_9LAMI</name>
<accession>A0AAW2PUK2</accession>